<comment type="caution">
    <text evidence="4">The sequence shown here is derived from an EMBL/GenBank/DDBJ whole genome shotgun (WGS) entry which is preliminary data.</text>
</comment>
<dbReference type="Pfam" id="PF00005">
    <property type="entry name" value="ABC_tran"/>
    <property type="match status" value="1"/>
</dbReference>
<dbReference type="Gene3D" id="3.40.50.300">
    <property type="entry name" value="P-loop containing nucleotide triphosphate hydrolases"/>
    <property type="match status" value="1"/>
</dbReference>
<dbReference type="PATRIC" id="fig|476652.3.peg.2116"/>
<dbReference type="InterPro" id="IPR017871">
    <property type="entry name" value="ABC_transporter-like_CS"/>
</dbReference>
<sequence>MGLIVDIRKELAGFELKVNFATQGEVLGFLGASGSGKSMTLRCIAGIESPDRGRIVLNGRVLFDSQKGINLPCRRRKVGYVFQNYALFPHLTVEENIGFGIGERKREDRQAIIKEMVTMIKLEGLEKRYPSQLSGGQQQRVALARALAAKPEVLLLDEPFSALDDYLRNHMVKQLTETLAGYSGATLFVSHNIEEVYRVCQSLILLSRGKIEGKGGTEEVFKAPSSLAAAQLTGCKNISPANYISPFKLEALAWGITLKTEIRLSRQVTHVGVRAHLIEAAAGEMKENVFRCRLNFISEGPSRISVYLAVEQDHQGQGSQLLEWEMTPQMWLAMKDQPQPWCLRIAPEDLIIF</sequence>
<evidence type="ECO:0000313" key="4">
    <source>
        <dbReference type="EMBL" id="KLU66006.1"/>
    </source>
</evidence>
<keyword evidence="4" id="KW-0378">Hydrolase</keyword>
<name>A0A0J1IMW4_9FIRM</name>
<keyword evidence="2 4" id="KW-0067">ATP-binding</keyword>
<protein>
    <submittedName>
        <fullName evidence="4">Sulfate/thiosulfate import ATP-binding protein CysA</fullName>
        <ecNumber evidence="4">3.6.3.25</ecNumber>
    </submittedName>
</protein>
<dbReference type="PROSITE" id="PS00211">
    <property type="entry name" value="ABC_TRANSPORTER_1"/>
    <property type="match status" value="1"/>
</dbReference>
<evidence type="ECO:0000259" key="3">
    <source>
        <dbReference type="PROSITE" id="PS50893"/>
    </source>
</evidence>
<evidence type="ECO:0000313" key="5">
    <source>
        <dbReference type="Proteomes" id="UP000036356"/>
    </source>
</evidence>
<dbReference type="SUPFAM" id="SSF52540">
    <property type="entry name" value="P-loop containing nucleoside triphosphate hydrolases"/>
    <property type="match status" value="1"/>
</dbReference>
<dbReference type="PANTHER" id="PTHR43514:SF1">
    <property type="entry name" value="SULFATE_THIOSULFATE IMPORT ATP-BINDING PROTEIN CYSA"/>
    <property type="match status" value="1"/>
</dbReference>
<evidence type="ECO:0000256" key="1">
    <source>
        <dbReference type="ARBA" id="ARBA00022741"/>
    </source>
</evidence>
<dbReference type="GO" id="GO:0016887">
    <property type="term" value="F:ATP hydrolysis activity"/>
    <property type="evidence" value="ECO:0007669"/>
    <property type="project" value="InterPro"/>
</dbReference>
<proteinExistence type="predicted"/>
<dbReference type="Proteomes" id="UP000036356">
    <property type="component" value="Unassembled WGS sequence"/>
</dbReference>
<dbReference type="GO" id="GO:0005524">
    <property type="term" value="F:ATP binding"/>
    <property type="evidence" value="ECO:0007669"/>
    <property type="project" value="UniProtKB-KW"/>
</dbReference>
<keyword evidence="1" id="KW-0547">Nucleotide-binding</keyword>
<dbReference type="RefSeq" id="WP_047809912.1">
    <property type="nucleotide sequence ID" value="NZ_LDZY01000006.1"/>
</dbReference>
<dbReference type="PROSITE" id="PS50893">
    <property type="entry name" value="ABC_TRANSPORTER_2"/>
    <property type="match status" value="1"/>
</dbReference>
<dbReference type="InterPro" id="IPR027417">
    <property type="entry name" value="P-loop_NTPase"/>
</dbReference>
<dbReference type="PANTHER" id="PTHR43514">
    <property type="entry name" value="ABC TRANSPORTER I FAMILY MEMBER 10"/>
    <property type="match status" value="1"/>
</dbReference>
<dbReference type="AlphaFoldDB" id="A0A0J1IMW4"/>
<dbReference type="SMART" id="SM00382">
    <property type="entry name" value="AAA"/>
    <property type="match status" value="1"/>
</dbReference>
<dbReference type="InterPro" id="IPR003439">
    <property type="entry name" value="ABC_transporter-like_ATP-bd"/>
</dbReference>
<dbReference type="STRING" id="476652.DEAC_c20450"/>
<organism evidence="4 5">
    <name type="scientific">Desulfosporosinus acididurans</name>
    <dbReference type="NCBI Taxonomy" id="476652"/>
    <lineage>
        <taxon>Bacteria</taxon>
        <taxon>Bacillati</taxon>
        <taxon>Bacillota</taxon>
        <taxon>Clostridia</taxon>
        <taxon>Eubacteriales</taxon>
        <taxon>Desulfitobacteriaceae</taxon>
        <taxon>Desulfosporosinus</taxon>
    </lineage>
</organism>
<feature type="domain" description="ABC transporter" evidence="3">
    <location>
        <begin position="2"/>
        <end position="233"/>
    </location>
</feature>
<keyword evidence="5" id="KW-1185">Reference proteome</keyword>
<dbReference type="InterPro" id="IPR003593">
    <property type="entry name" value="AAA+_ATPase"/>
</dbReference>
<accession>A0A0J1IMW4</accession>
<dbReference type="EC" id="3.6.3.25" evidence="4"/>
<reference evidence="4 5" key="1">
    <citation type="submission" date="2015-06" db="EMBL/GenBank/DDBJ databases">
        <title>Draft genome of the moderately acidophilic sulfate reducer Candidatus Desulfosporosinus acididurans strain M1.</title>
        <authorList>
            <person name="Poehlein A."/>
            <person name="Petzsch P."/>
            <person name="Johnson B.D."/>
            <person name="Schloemann M."/>
            <person name="Daniel R."/>
            <person name="Muehling M."/>
        </authorList>
    </citation>
    <scope>NUCLEOTIDE SEQUENCE [LARGE SCALE GENOMIC DNA]</scope>
    <source>
        <strain evidence="4 5">M1</strain>
    </source>
</reference>
<dbReference type="EMBL" id="LDZY01000006">
    <property type="protein sequence ID" value="KLU66006.1"/>
    <property type="molecule type" value="Genomic_DNA"/>
</dbReference>
<dbReference type="InterPro" id="IPR050334">
    <property type="entry name" value="Molybdenum_import_ModC"/>
</dbReference>
<evidence type="ECO:0000256" key="2">
    <source>
        <dbReference type="ARBA" id="ARBA00022840"/>
    </source>
</evidence>
<gene>
    <name evidence="4" type="primary">cysA_1</name>
    <name evidence="4" type="ORF">DEAC_c20450</name>
</gene>